<comment type="caution">
    <text evidence="2">The sequence shown here is derived from an EMBL/GenBank/DDBJ whole genome shotgun (WGS) entry which is preliminary data.</text>
</comment>
<dbReference type="EMBL" id="JANPWB010000004">
    <property type="protein sequence ID" value="KAJ1192569.1"/>
    <property type="molecule type" value="Genomic_DNA"/>
</dbReference>
<organism evidence="2 3">
    <name type="scientific">Pleurodeles waltl</name>
    <name type="common">Iberian ribbed newt</name>
    <dbReference type="NCBI Taxonomy" id="8319"/>
    <lineage>
        <taxon>Eukaryota</taxon>
        <taxon>Metazoa</taxon>
        <taxon>Chordata</taxon>
        <taxon>Craniata</taxon>
        <taxon>Vertebrata</taxon>
        <taxon>Euteleostomi</taxon>
        <taxon>Amphibia</taxon>
        <taxon>Batrachia</taxon>
        <taxon>Caudata</taxon>
        <taxon>Salamandroidea</taxon>
        <taxon>Salamandridae</taxon>
        <taxon>Pleurodelinae</taxon>
        <taxon>Pleurodeles</taxon>
    </lineage>
</organism>
<accession>A0AAV7UVZ3</accession>
<feature type="compositionally biased region" description="Basic and acidic residues" evidence="1">
    <location>
        <begin position="31"/>
        <end position="48"/>
    </location>
</feature>
<gene>
    <name evidence="2" type="ORF">NDU88_001876</name>
</gene>
<reference evidence="2" key="1">
    <citation type="journal article" date="2022" name="bioRxiv">
        <title>Sequencing and chromosome-scale assembly of the giantPleurodeles waltlgenome.</title>
        <authorList>
            <person name="Brown T."/>
            <person name="Elewa A."/>
            <person name="Iarovenko S."/>
            <person name="Subramanian E."/>
            <person name="Araus A.J."/>
            <person name="Petzold A."/>
            <person name="Susuki M."/>
            <person name="Suzuki K.-i.T."/>
            <person name="Hayashi T."/>
            <person name="Toyoda A."/>
            <person name="Oliveira C."/>
            <person name="Osipova E."/>
            <person name="Leigh N.D."/>
            <person name="Simon A."/>
            <person name="Yun M.H."/>
        </authorList>
    </citation>
    <scope>NUCLEOTIDE SEQUENCE</scope>
    <source>
        <strain evidence="2">20211129_DDA</strain>
        <tissue evidence="2">Liver</tissue>
    </source>
</reference>
<dbReference type="Proteomes" id="UP001066276">
    <property type="component" value="Chromosome 2_2"/>
</dbReference>
<evidence type="ECO:0000313" key="3">
    <source>
        <dbReference type="Proteomes" id="UP001066276"/>
    </source>
</evidence>
<feature type="region of interest" description="Disordered" evidence="1">
    <location>
        <begin position="1"/>
        <end position="119"/>
    </location>
</feature>
<evidence type="ECO:0000256" key="1">
    <source>
        <dbReference type="SAM" id="MobiDB-lite"/>
    </source>
</evidence>
<feature type="compositionally biased region" description="Basic and acidic residues" evidence="1">
    <location>
        <begin position="7"/>
        <end position="21"/>
    </location>
</feature>
<sequence>MEAVTIGDRKATGGENHDCGRCHKTQRGKSSRAERISIRDEGRVEKTHPACQKAAKRGKLDPRDWGAFPPYTLPAPGGGEGDSRGPGEMAETGAPQWGRQGESNDPRPCGINRAIGART</sequence>
<keyword evidence="3" id="KW-1185">Reference proteome</keyword>
<protein>
    <submittedName>
        <fullName evidence="2">Uncharacterized protein</fullName>
    </submittedName>
</protein>
<dbReference type="AlphaFoldDB" id="A0AAV7UVZ3"/>
<name>A0AAV7UVZ3_PLEWA</name>
<proteinExistence type="predicted"/>
<evidence type="ECO:0000313" key="2">
    <source>
        <dbReference type="EMBL" id="KAJ1192569.1"/>
    </source>
</evidence>